<evidence type="ECO:0000313" key="3">
    <source>
        <dbReference type="Proteomes" id="UP000641152"/>
    </source>
</evidence>
<dbReference type="Gene3D" id="3.50.30.10">
    <property type="entry name" value="Phosphohistidine domain"/>
    <property type="match status" value="1"/>
</dbReference>
<reference evidence="2 3" key="1">
    <citation type="submission" date="2020-09" db="EMBL/GenBank/DDBJ databases">
        <title>Methylomonas albis sp. nov. and Methylomonas fluvii sp. nov.: Two cold-adapted methanotrophs from the River Elbe and an amended description of Methylovulum psychrotolerans strain Eb1.</title>
        <authorList>
            <person name="Bussmann I.K."/>
            <person name="Klings K.-W."/>
            <person name="Warnstedt J."/>
            <person name="Hoppert M."/>
            <person name="Saborowski A."/>
            <person name="Horn F."/>
            <person name="Liebner S."/>
        </authorList>
    </citation>
    <scope>NUCLEOTIDE SEQUENCE [LARGE SCALE GENOMIC DNA]</scope>
    <source>
        <strain evidence="2 3">EbB</strain>
    </source>
</reference>
<comment type="caution">
    <text evidence="2">The sequence shown here is derived from an EMBL/GenBank/DDBJ whole genome shotgun (WGS) entry which is preliminary data.</text>
</comment>
<accession>A0ABR9DJ12</accession>
<organism evidence="2 3">
    <name type="scientific">Methylomonas fluvii</name>
    <dbReference type="NCBI Taxonomy" id="1854564"/>
    <lineage>
        <taxon>Bacteria</taxon>
        <taxon>Pseudomonadati</taxon>
        <taxon>Pseudomonadota</taxon>
        <taxon>Gammaproteobacteria</taxon>
        <taxon>Methylococcales</taxon>
        <taxon>Methylococcaceae</taxon>
        <taxon>Methylomonas</taxon>
    </lineage>
</organism>
<sequence length="375" mass="41466">MASCWPSRRTILIQTSIIGATVGEADAPATFDRLLAYCETKTGFVNKELYRLARRIAEHPKLVQALRAQTGQQFLAAGGFIQEADIAAAFQRFLQDHGHREVEFDPYHPTWLEAPWLVIENLKMMLDSALEDPAEKERILKIRMLETERQLIGGLPEDLRFPVQELLRLTRVYTALDDIEHYQTTRLTLPFRKGLLALGVALQARGIITEAMDVFFARAEQLSETIRLNDAESWCRLADSIVREKQAYQNHRQHSPEWELGKSQACSAKDGDFVGLPGSPGVACGAVFKVLSQDDFADFPANAVLVARTTNPAWTPLFYKAAAVITESGGPLSHGAVTAREVGLPAVMSVRGVLDALTNGDKVIVDGTAGRVRLD</sequence>
<keyword evidence="3" id="KW-1185">Reference proteome</keyword>
<protein>
    <recommendedName>
        <fullName evidence="1">PEP-utilising enzyme mobile domain-containing protein</fullName>
    </recommendedName>
</protein>
<evidence type="ECO:0000259" key="1">
    <source>
        <dbReference type="Pfam" id="PF00391"/>
    </source>
</evidence>
<feature type="domain" description="PEP-utilising enzyme mobile" evidence="1">
    <location>
        <begin position="300"/>
        <end position="370"/>
    </location>
</feature>
<dbReference type="PANTHER" id="PTHR43615">
    <property type="entry name" value="PHOSPHOENOLPYRUVATE SYNTHASE-RELATED"/>
    <property type="match status" value="1"/>
</dbReference>
<proteinExistence type="predicted"/>
<dbReference type="SUPFAM" id="SSF52009">
    <property type="entry name" value="Phosphohistidine domain"/>
    <property type="match status" value="1"/>
</dbReference>
<evidence type="ECO:0000313" key="2">
    <source>
        <dbReference type="EMBL" id="MBD9363093.1"/>
    </source>
</evidence>
<dbReference type="RefSeq" id="WP_192395807.1">
    <property type="nucleotide sequence ID" value="NZ_CAJHIU010000003.1"/>
</dbReference>
<dbReference type="InterPro" id="IPR036637">
    <property type="entry name" value="Phosphohistidine_dom_sf"/>
</dbReference>
<dbReference type="Pfam" id="PF00391">
    <property type="entry name" value="PEP-utilizers"/>
    <property type="match status" value="1"/>
</dbReference>
<dbReference type="Proteomes" id="UP000641152">
    <property type="component" value="Unassembled WGS sequence"/>
</dbReference>
<gene>
    <name evidence="2" type="ORF">EBB_21930</name>
</gene>
<dbReference type="InterPro" id="IPR008279">
    <property type="entry name" value="PEP-util_enz_mobile_dom"/>
</dbReference>
<dbReference type="PANTHER" id="PTHR43615:SF1">
    <property type="entry name" value="PPDK_N DOMAIN-CONTAINING PROTEIN"/>
    <property type="match status" value="1"/>
</dbReference>
<dbReference type="EMBL" id="JACXST010000003">
    <property type="protein sequence ID" value="MBD9363093.1"/>
    <property type="molecule type" value="Genomic_DNA"/>
</dbReference>
<dbReference type="InterPro" id="IPR051549">
    <property type="entry name" value="PEP_Utilizing_Enz"/>
</dbReference>
<name>A0ABR9DJ12_9GAMM</name>